<keyword evidence="7 12" id="KW-0456">Lyase</keyword>
<dbReference type="EC" id="4.1.1.28" evidence="8"/>
<dbReference type="GO" id="GO:0042427">
    <property type="term" value="P:serotonin biosynthetic process"/>
    <property type="evidence" value="ECO:0007669"/>
    <property type="project" value="TreeGrafter"/>
</dbReference>
<protein>
    <recommendedName>
        <fullName evidence="9">Aromatic-L-amino-acid decarboxylase</fullName>
        <ecNumber evidence="8">4.1.1.28</ecNumber>
    </recommendedName>
    <alternativeName>
        <fullName evidence="10">DOPA decarboxylase</fullName>
    </alternativeName>
</protein>
<evidence type="ECO:0000256" key="11">
    <source>
        <dbReference type="PIRSR" id="PIRSR602129-50"/>
    </source>
</evidence>
<evidence type="ECO:0000256" key="4">
    <source>
        <dbReference type="ARBA" id="ARBA00022584"/>
    </source>
</evidence>
<dbReference type="GO" id="GO:0006520">
    <property type="term" value="P:amino acid metabolic process"/>
    <property type="evidence" value="ECO:0007669"/>
    <property type="project" value="InterPro"/>
</dbReference>
<dbReference type="InterPro" id="IPR021115">
    <property type="entry name" value="Pyridoxal-P_BS"/>
</dbReference>
<dbReference type="InterPro" id="IPR015424">
    <property type="entry name" value="PyrdxlP-dep_Trfase"/>
</dbReference>
<dbReference type="Pfam" id="PF00282">
    <property type="entry name" value="Pyridoxal_deC"/>
    <property type="match status" value="2"/>
</dbReference>
<evidence type="ECO:0000256" key="5">
    <source>
        <dbReference type="ARBA" id="ARBA00022793"/>
    </source>
</evidence>
<evidence type="ECO:0000256" key="3">
    <source>
        <dbReference type="ARBA" id="ARBA00011738"/>
    </source>
</evidence>
<dbReference type="InterPro" id="IPR015421">
    <property type="entry name" value="PyrdxlP-dep_Trfase_major"/>
</dbReference>
<feature type="modified residue" description="N6-(pyridoxal phosphate)lysine" evidence="11">
    <location>
        <position position="333"/>
    </location>
</feature>
<dbReference type="InterPro" id="IPR010977">
    <property type="entry name" value="Aromatic_deC"/>
</dbReference>
<dbReference type="GO" id="GO:0019752">
    <property type="term" value="P:carboxylic acid metabolic process"/>
    <property type="evidence" value="ECO:0007669"/>
    <property type="project" value="InterPro"/>
</dbReference>
<keyword evidence="5" id="KW-0210">Decarboxylase</keyword>
<evidence type="ECO:0000256" key="10">
    <source>
        <dbReference type="ARBA" id="ARBA00041275"/>
    </source>
</evidence>
<evidence type="ECO:0000256" key="8">
    <source>
        <dbReference type="ARBA" id="ARBA00038886"/>
    </source>
</evidence>
<evidence type="ECO:0000313" key="13">
    <source>
        <dbReference type="EMBL" id="VDK32240.1"/>
    </source>
</evidence>
<evidence type="ECO:0000256" key="12">
    <source>
        <dbReference type="RuleBase" id="RU000382"/>
    </source>
</evidence>
<dbReference type="PRINTS" id="PR00800">
    <property type="entry name" value="YHDCRBOXLASE"/>
</dbReference>
<dbReference type="WBParaSite" id="TASK_0000372001-mRNA-1">
    <property type="protein sequence ID" value="TASK_0000372001-mRNA-1"/>
    <property type="gene ID" value="TASK_0000372001"/>
</dbReference>
<dbReference type="PANTHER" id="PTHR11999:SF167">
    <property type="entry name" value="AROMATIC-L-AMINO-ACID DECARBOXYLASE"/>
    <property type="match status" value="1"/>
</dbReference>
<comment type="similarity">
    <text evidence="2 12">Belongs to the group II decarboxylase family.</text>
</comment>
<evidence type="ECO:0000313" key="14">
    <source>
        <dbReference type="Proteomes" id="UP000282613"/>
    </source>
</evidence>
<evidence type="ECO:0000256" key="6">
    <source>
        <dbReference type="ARBA" id="ARBA00022898"/>
    </source>
</evidence>
<dbReference type="GO" id="GO:0005737">
    <property type="term" value="C:cytoplasm"/>
    <property type="evidence" value="ECO:0007669"/>
    <property type="project" value="TreeGrafter"/>
</dbReference>
<dbReference type="EMBL" id="UYRS01018309">
    <property type="protein sequence ID" value="VDK32240.1"/>
    <property type="molecule type" value="Genomic_DNA"/>
</dbReference>
<reference evidence="15" key="1">
    <citation type="submission" date="2017-02" db="UniProtKB">
        <authorList>
            <consortium name="WormBaseParasite"/>
        </authorList>
    </citation>
    <scope>IDENTIFICATION</scope>
</reference>
<dbReference type="GO" id="GO:0004058">
    <property type="term" value="F:aromatic-L-amino-acid decarboxylase activity"/>
    <property type="evidence" value="ECO:0007669"/>
    <property type="project" value="UniProtKB-EC"/>
</dbReference>
<evidence type="ECO:0000256" key="2">
    <source>
        <dbReference type="ARBA" id="ARBA00009533"/>
    </source>
</evidence>
<dbReference type="Gene3D" id="3.40.640.10">
    <property type="entry name" value="Type I PLP-dependent aspartate aminotransferase-like (Major domain)"/>
    <property type="match status" value="1"/>
</dbReference>
<dbReference type="PANTHER" id="PTHR11999">
    <property type="entry name" value="GROUP II PYRIDOXAL-5-PHOSPHATE DECARBOXYLASE"/>
    <property type="match status" value="1"/>
</dbReference>
<evidence type="ECO:0000256" key="9">
    <source>
        <dbReference type="ARBA" id="ARBA00040968"/>
    </source>
</evidence>
<proteinExistence type="inferred from homology"/>
<dbReference type="Gene3D" id="3.90.1150.10">
    <property type="entry name" value="Aspartate Aminotransferase, domain 1"/>
    <property type="match status" value="1"/>
</dbReference>
<dbReference type="STRING" id="60517.A0A0R3W1T5"/>
<evidence type="ECO:0000313" key="15">
    <source>
        <dbReference type="WBParaSite" id="TASK_0000372001-mRNA-1"/>
    </source>
</evidence>
<keyword evidence="14" id="KW-1185">Reference proteome</keyword>
<dbReference type="InterPro" id="IPR015422">
    <property type="entry name" value="PyrdxlP-dep_Trfase_small"/>
</dbReference>
<dbReference type="Gene3D" id="1.20.1340.10">
    <property type="entry name" value="dopa decarboxylase, N-terminal domain"/>
    <property type="match status" value="1"/>
</dbReference>
<dbReference type="Proteomes" id="UP000282613">
    <property type="component" value="Unassembled WGS sequence"/>
</dbReference>
<dbReference type="SUPFAM" id="SSF53383">
    <property type="entry name" value="PLP-dependent transferases"/>
    <property type="match status" value="2"/>
</dbReference>
<dbReference type="PROSITE" id="PS00392">
    <property type="entry name" value="DDC_GAD_HDC_YDC"/>
    <property type="match status" value="1"/>
</dbReference>
<dbReference type="InterPro" id="IPR002129">
    <property type="entry name" value="PyrdxlP-dep_de-COase"/>
</dbReference>
<evidence type="ECO:0000256" key="7">
    <source>
        <dbReference type="ARBA" id="ARBA00023239"/>
    </source>
</evidence>
<comment type="subunit">
    <text evidence="3">Homodimer.</text>
</comment>
<dbReference type="GO" id="GO:0030170">
    <property type="term" value="F:pyridoxal phosphate binding"/>
    <property type="evidence" value="ECO:0007669"/>
    <property type="project" value="InterPro"/>
</dbReference>
<sequence length="527" mass="59158">MASKYFTEMRVACKAAVDMTVDYLENVEKHRPFPTVRPGFLVSQLPADPPQEGVGMETIFDDADKLLLPGVTHWNHPHFHAYLAMANSYPAVCADIVSSGIGGIGFTWASSPVSTELEVVMTDWLVKMLGLPDFYLHNNSGGGGVIGTTCSEQAIITMMAARNKAIKKYISAHPGATTYEALSKLVCYTSVMASAFTFFIHLHSTQFACEEAAGRRAREVAHCSIERAGLLNLLPVRSLPVNENFELTGETLESAIMEDIAKGKVPFYCAATLGTTSCCSFDRLEEIGPVCEKHGLWLHVDAAYAGSAFICPELRHYLRGVEYTSSFAFNPHKWLLTNFDCSVVWFKDVSSVTGAFNTDAQYLKYNEMGKMPDYRNWQLSFGRKFRSLKLWFVIRKFGVGGLQSYIRRHIRMAAYLESLLRADSRFEIVCTVVLGLVCFRIKNNNEMTRDLYKKIEEDGRIHVVTATLTRPNMEEVFIIRVAIVYIFTDEDTCDFAYNVISEITEKVMNKHQSKLMNGQAIYPDGYT</sequence>
<dbReference type="OrthoDB" id="639767at2759"/>
<reference evidence="13 14" key="2">
    <citation type="submission" date="2018-11" db="EMBL/GenBank/DDBJ databases">
        <authorList>
            <consortium name="Pathogen Informatics"/>
        </authorList>
    </citation>
    <scope>NUCLEOTIDE SEQUENCE [LARGE SCALE GENOMIC DNA]</scope>
</reference>
<evidence type="ECO:0000256" key="1">
    <source>
        <dbReference type="ARBA" id="ARBA00001933"/>
    </source>
</evidence>
<dbReference type="AlphaFoldDB" id="A0A0R3W1T5"/>
<gene>
    <name evidence="13" type="ORF">TASK_LOCUS3721</name>
</gene>
<organism evidence="15">
    <name type="scientific">Taenia asiatica</name>
    <name type="common">Asian tapeworm</name>
    <dbReference type="NCBI Taxonomy" id="60517"/>
    <lineage>
        <taxon>Eukaryota</taxon>
        <taxon>Metazoa</taxon>
        <taxon>Spiralia</taxon>
        <taxon>Lophotrochozoa</taxon>
        <taxon>Platyhelminthes</taxon>
        <taxon>Cestoda</taxon>
        <taxon>Eucestoda</taxon>
        <taxon>Cyclophyllidea</taxon>
        <taxon>Taeniidae</taxon>
        <taxon>Taenia</taxon>
    </lineage>
</organism>
<accession>A0A0R3W1T5</accession>
<keyword evidence="6 11" id="KW-0663">Pyridoxal phosphate</keyword>
<name>A0A0R3W1T5_TAEAS</name>
<keyword evidence="4" id="KW-0127">Catecholamine biosynthesis</keyword>
<dbReference type="GO" id="GO:0042423">
    <property type="term" value="P:catecholamine biosynthetic process"/>
    <property type="evidence" value="ECO:0007669"/>
    <property type="project" value="UniProtKB-KW"/>
</dbReference>
<comment type="cofactor">
    <cofactor evidence="1 11 12">
        <name>pyridoxal 5'-phosphate</name>
        <dbReference type="ChEBI" id="CHEBI:597326"/>
    </cofactor>
</comment>